<keyword evidence="9" id="KW-0443">Lipid metabolism</keyword>
<dbReference type="SUPFAM" id="SSF82866">
    <property type="entry name" value="Multidrug efflux transporter AcrB transmembrane domain"/>
    <property type="match status" value="2"/>
</dbReference>
<evidence type="ECO:0000256" key="16">
    <source>
        <dbReference type="SAM" id="Phobius"/>
    </source>
</evidence>
<keyword evidence="14" id="KW-0753">Steroid metabolism</keyword>
<dbReference type="GO" id="GO:0012505">
    <property type="term" value="C:endomembrane system"/>
    <property type="evidence" value="ECO:0007669"/>
    <property type="project" value="UniProtKB-SubCell"/>
</dbReference>
<dbReference type="KEGG" id="dvv:114331412"/>
<keyword evidence="5 16" id="KW-0812">Transmembrane</keyword>
<feature type="transmembrane region" description="Helical" evidence="16">
    <location>
        <begin position="762"/>
        <end position="786"/>
    </location>
</feature>
<keyword evidence="3" id="KW-0813">Transport</keyword>
<dbReference type="Pfam" id="PF12349">
    <property type="entry name" value="Sterol-sensing"/>
    <property type="match status" value="1"/>
</dbReference>
<feature type="transmembrane region" description="Helical" evidence="16">
    <location>
        <begin position="284"/>
        <end position="308"/>
    </location>
</feature>
<evidence type="ECO:0000256" key="4">
    <source>
        <dbReference type="ARBA" id="ARBA00022548"/>
    </source>
</evidence>
<dbReference type="PANTHER" id="PTHR45727">
    <property type="entry name" value="NPC INTRACELLULAR CHOLESTEROL TRANSPORTER 1"/>
    <property type="match status" value="1"/>
</dbReference>
<sequence>MELLFRNSKLFYNSISSLFILVLIPNTLAKCLFYGQCHKDDKGHAQNCVKWMDNEPKPLNTSHAKYTSAVDYLREYCPFYVDSNGEPIDLCCDVDQVMTLGDNLASAAPFKRCETCITNLETIFCQFSCSPKQLEFVKDHNTRIDFETWQIYTDDVTVYIDEKYINQTFDSCKDVSLPATGESVMGSSCGNYGALWCTPQRWFDFMNNPDNMVAPFTIHYEIVNPEIDTEVYEQYIPINYTAYPCDQAWPNKSACSCSDCPANCKGVKYEKLEEEPLIWNIFNIYAFMVACLFLFVVISCSITVVILTRFILPKGLWKIGNCAAKVKSTNDKVYHVFESCFYHVAYIIAKERIKVLVMCAATVGILTAGSGMLKVTVDPVELWAAPNSESRIEKTFFDTYFGPFYRTNQIFIKTVGLNSFIHESQYDENLTMGPAFNAEFLVEVFKLQQQIENITFVSTNAKGKTVTKGLKDICYAPMRTIYSGTPTTNECTVMSLLGLFENDIDTFSTNVTKSYDTIIGCIQAPYSMNCLAPYGGPILPGIALGGGTKDKNYMDAVGVSLTFLTKNSVESSEIQDTLVWEKKFIEFLKDWDKSERPGNMSIAFSAERSIQDEIEELSKSTMWTVIISYTVMFIYIILTLGKFTSFNNILLESKFSLGLGGIIIVFSSVGCAVGLGGYFRIVTTMLTIEVIPFLVLAVGVDNIFIIVQTHQRKERDPNKSIPENIAETMAQVGPSMLLTSSSEIFCFAIGTLSSMPAVHTFALYATVAVLFDFILQITAFVALLALDEQRYEANRLDLAYCIKVKRDATLESKDFLYNSWKDHVTPIIMKYPVRLAVICLFTITTIMSILVSPMIEVGLEQQLSMPEGSHVLKYFQYMNDLLMIGPPVYWVTKGQVDYFNSEVNYKYCGGMGCAPDSISTQIFMAKLQPDLTRIATQANSWLDDFKDWSETESCCKYFKDTNYFCPHSYSSEDCDPCYFTLINKTTGLSQYNYYRKYLPHFLNDNPNPSCAKAGHPAYANGITYLSDENGYTDIIASNIMGYHTVLKKSKDYIDALKYARAISKNLTKTLDLPGVEIFPYSVFYVYFEQYLTIWSDTLRSLAVSLATILGTTFVFTGFSIMQSLILTSTAIMIISHMMGLMYLWGISLNAISLVNLVMSVGIAIEFCGHMVYAFENSAKHNALDRATDALAHTGIKVLSGITLTKFCGIIILAFASSQVFRIFYFRMYLGIVIIGALHGLVYLPALLSFLGALKYSTPAEKDTEKDTHVKENGFHKEL</sequence>
<feature type="domain" description="SSD" evidence="17">
    <location>
        <begin position="621"/>
        <end position="786"/>
    </location>
</feature>
<evidence type="ECO:0000313" key="19">
    <source>
        <dbReference type="Proteomes" id="UP001652700"/>
    </source>
</evidence>
<keyword evidence="12" id="KW-1207">Sterol metabolism</keyword>
<feature type="transmembrane region" description="Helical" evidence="16">
    <location>
        <begin position="622"/>
        <end position="643"/>
    </location>
</feature>
<evidence type="ECO:0000256" key="6">
    <source>
        <dbReference type="ARBA" id="ARBA00022729"/>
    </source>
</evidence>
<evidence type="ECO:0000256" key="5">
    <source>
        <dbReference type="ARBA" id="ARBA00022692"/>
    </source>
</evidence>
<evidence type="ECO:0000256" key="7">
    <source>
        <dbReference type="ARBA" id="ARBA00022989"/>
    </source>
</evidence>
<dbReference type="GO" id="GO:0008203">
    <property type="term" value="P:cholesterol metabolic process"/>
    <property type="evidence" value="ECO:0007669"/>
    <property type="project" value="UniProtKB-KW"/>
</dbReference>
<keyword evidence="6" id="KW-0732">Signal</keyword>
<evidence type="ECO:0000313" key="18">
    <source>
        <dbReference type="EnsemblMetazoa" id="XP_028136800.1"/>
    </source>
</evidence>
<evidence type="ECO:0000256" key="10">
    <source>
        <dbReference type="ARBA" id="ARBA00023136"/>
    </source>
</evidence>
<dbReference type="EnsemblMetazoa" id="XM_028280999.2">
    <property type="protein sequence ID" value="XP_028136800.1"/>
    <property type="gene ID" value="LOC114331412"/>
</dbReference>
<dbReference type="RefSeq" id="XP_028136800.1">
    <property type="nucleotide sequence ID" value="XM_028280999.1"/>
</dbReference>
<feature type="transmembrane region" description="Helical" evidence="16">
    <location>
        <begin position="1098"/>
        <end position="1118"/>
    </location>
</feature>
<evidence type="ECO:0000313" key="20">
    <source>
        <dbReference type="RefSeq" id="XP_028136800.1"/>
    </source>
</evidence>
<accession>A0A6P7FVR6</accession>
<protein>
    <submittedName>
        <fullName evidence="20">NPC intracellular cholesterol transporter 1 homolog 1b-like</fullName>
    </submittedName>
</protein>
<dbReference type="FunFam" id="1.20.1640.10:FF:000008">
    <property type="entry name" value="NPC intracellular cholesterol transporter 1"/>
    <property type="match status" value="1"/>
</dbReference>
<dbReference type="Pfam" id="PF16414">
    <property type="entry name" value="NPC1_N"/>
    <property type="match status" value="1"/>
</dbReference>
<evidence type="ECO:0000256" key="11">
    <source>
        <dbReference type="ARBA" id="ARBA00023157"/>
    </source>
</evidence>
<feature type="transmembrane region" description="Helical" evidence="16">
    <location>
        <begin position="1125"/>
        <end position="1144"/>
    </location>
</feature>
<dbReference type="PANTHER" id="PTHR45727:SF2">
    <property type="entry name" value="NPC INTRACELLULAR CHOLESTEROL TRANSPORTER 1"/>
    <property type="match status" value="1"/>
</dbReference>
<evidence type="ECO:0000259" key="17">
    <source>
        <dbReference type="PROSITE" id="PS50156"/>
    </source>
</evidence>
<dbReference type="GO" id="GO:0015918">
    <property type="term" value="P:sterol transport"/>
    <property type="evidence" value="ECO:0007669"/>
    <property type="project" value="TreeGrafter"/>
</dbReference>
<reference evidence="18" key="2">
    <citation type="submission" date="2025-05" db="UniProtKB">
        <authorList>
            <consortium name="EnsemblMetazoa"/>
        </authorList>
    </citation>
    <scope>IDENTIFICATION</scope>
</reference>
<dbReference type="GeneID" id="114331412"/>
<dbReference type="NCBIfam" id="TIGR00917">
    <property type="entry name" value="2A060601"/>
    <property type="match status" value="1"/>
</dbReference>
<comment type="catalytic activity">
    <reaction evidence="15">
        <text>cholesterol(in) = cholesterol(out)</text>
        <dbReference type="Rhea" id="RHEA:39747"/>
        <dbReference type="ChEBI" id="CHEBI:16113"/>
    </reaction>
</comment>
<evidence type="ECO:0000256" key="13">
    <source>
        <dbReference type="ARBA" id="ARBA00023180"/>
    </source>
</evidence>
<evidence type="ECO:0000256" key="8">
    <source>
        <dbReference type="ARBA" id="ARBA00023055"/>
    </source>
</evidence>
<keyword evidence="8" id="KW-0445">Lipid transport</keyword>
<dbReference type="InterPro" id="IPR000731">
    <property type="entry name" value="SSD"/>
</dbReference>
<dbReference type="InterPro" id="IPR032190">
    <property type="entry name" value="NPC1_N"/>
</dbReference>
<dbReference type="InterPro" id="IPR053956">
    <property type="entry name" value="NPC1_MLD"/>
</dbReference>
<evidence type="ECO:0000256" key="15">
    <source>
        <dbReference type="ARBA" id="ARBA00034049"/>
    </source>
</evidence>
<keyword evidence="19" id="KW-1185">Reference proteome</keyword>
<name>A0A6P7FVR6_DIAVI</name>
<dbReference type="Gene3D" id="1.20.1640.10">
    <property type="entry name" value="Multidrug efflux transporter AcrB transmembrane domain"/>
    <property type="match status" value="2"/>
</dbReference>
<dbReference type="Pfam" id="PF22314">
    <property type="entry name" value="NPC1_MLD"/>
    <property type="match status" value="1"/>
</dbReference>
<dbReference type="Proteomes" id="UP001652700">
    <property type="component" value="Unplaced"/>
</dbReference>
<keyword evidence="4" id="KW-0153">Cholesterol metabolism</keyword>
<dbReference type="InterPro" id="IPR004765">
    <property type="entry name" value="NPC1-like"/>
</dbReference>
<dbReference type="InParanoid" id="A0A6P7FVR6"/>
<feature type="transmembrane region" description="Helical" evidence="16">
    <location>
        <begin position="1150"/>
        <end position="1174"/>
    </location>
</feature>
<evidence type="ECO:0000256" key="14">
    <source>
        <dbReference type="ARBA" id="ARBA00023221"/>
    </source>
</evidence>
<evidence type="ECO:0000256" key="2">
    <source>
        <dbReference type="ARBA" id="ARBA00005585"/>
    </source>
</evidence>
<comment type="subcellular location">
    <subcellularLocation>
        <location evidence="1">Endomembrane system</location>
        <topology evidence="1">Multi-pass membrane protein</topology>
    </subcellularLocation>
</comment>
<keyword evidence="7 16" id="KW-1133">Transmembrane helix</keyword>
<dbReference type="GO" id="GO:0030299">
    <property type="term" value="P:intestinal cholesterol absorption"/>
    <property type="evidence" value="ECO:0007669"/>
    <property type="project" value="TreeGrafter"/>
</dbReference>
<dbReference type="GO" id="GO:0005886">
    <property type="term" value="C:plasma membrane"/>
    <property type="evidence" value="ECO:0007669"/>
    <property type="project" value="TreeGrafter"/>
</dbReference>
<dbReference type="OrthoDB" id="6510177at2759"/>
<feature type="transmembrane region" description="Helical" evidence="16">
    <location>
        <begin position="655"/>
        <end position="679"/>
    </location>
</feature>
<evidence type="ECO:0000256" key="3">
    <source>
        <dbReference type="ARBA" id="ARBA00022448"/>
    </source>
</evidence>
<feature type="transmembrane region" description="Helical" evidence="16">
    <location>
        <begin position="685"/>
        <end position="707"/>
    </location>
</feature>
<evidence type="ECO:0000256" key="12">
    <source>
        <dbReference type="ARBA" id="ARBA00023166"/>
    </source>
</evidence>
<feature type="transmembrane region" description="Helical" evidence="16">
    <location>
        <begin position="835"/>
        <end position="855"/>
    </location>
</feature>
<dbReference type="InterPro" id="IPR053958">
    <property type="entry name" value="HMGCR/SNAP/NPC1-like_SSD"/>
</dbReference>
<comment type="similarity">
    <text evidence="2">Belongs to the patched family.</text>
</comment>
<feature type="transmembrane region" description="Helical" evidence="16">
    <location>
        <begin position="1227"/>
        <end position="1253"/>
    </location>
</feature>
<keyword evidence="13" id="KW-0325">Glycoprotein</keyword>
<gene>
    <name evidence="20" type="primary">LOC114331412</name>
</gene>
<dbReference type="GO" id="GO:0015485">
    <property type="term" value="F:cholesterol binding"/>
    <property type="evidence" value="ECO:0007669"/>
    <property type="project" value="TreeGrafter"/>
</dbReference>
<dbReference type="GO" id="GO:0005319">
    <property type="term" value="F:lipid transporter activity"/>
    <property type="evidence" value="ECO:0007669"/>
    <property type="project" value="InterPro"/>
</dbReference>
<evidence type="ECO:0000256" key="1">
    <source>
        <dbReference type="ARBA" id="ARBA00004127"/>
    </source>
</evidence>
<evidence type="ECO:0000256" key="9">
    <source>
        <dbReference type="ARBA" id="ARBA00023098"/>
    </source>
</evidence>
<keyword evidence="11" id="KW-1015">Disulfide bond</keyword>
<dbReference type="AlphaFoldDB" id="A0A6P7FVR6"/>
<feature type="transmembrane region" description="Helical" evidence="16">
    <location>
        <begin position="1195"/>
        <end position="1215"/>
    </location>
</feature>
<proteinExistence type="inferred from homology"/>
<reference evidence="20" key="1">
    <citation type="submission" date="2025-04" db="UniProtKB">
        <authorList>
            <consortium name="RefSeq"/>
        </authorList>
    </citation>
    <scope>IDENTIFICATION</scope>
    <source>
        <tissue evidence="20">Whole insect</tissue>
    </source>
</reference>
<keyword evidence="10 16" id="KW-0472">Membrane</keyword>
<dbReference type="PROSITE" id="PS50156">
    <property type="entry name" value="SSD"/>
    <property type="match status" value="1"/>
</dbReference>
<organism evidence="20">
    <name type="scientific">Diabrotica virgifera virgifera</name>
    <name type="common">western corn rootworm</name>
    <dbReference type="NCBI Taxonomy" id="50390"/>
    <lineage>
        <taxon>Eukaryota</taxon>
        <taxon>Metazoa</taxon>
        <taxon>Ecdysozoa</taxon>
        <taxon>Arthropoda</taxon>
        <taxon>Hexapoda</taxon>
        <taxon>Insecta</taxon>
        <taxon>Pterygota</taxon>
        <taxon>Neoptera</taxon>
        <taxon>Endopterygota</taxon>
        <taxon>Coleoptera</taxon>
        <taxon>Polyphaga</taxon>
        <taxon>Cucujiformia</taxon>
        <taxon>Chrysomeloidea</taxon>
        <taxon>Chrysomelidae</taxon>
        <taxon>Galerucinae</taxon>
        <taxon>Diabroticina</taxon>
        <taxon>Diabroticites</taxon>
        <taxon>Diabrotica</taxon>
    </lineage>
</organism>
<dbReference type="GO" id="GO:0042632">
    <property type="term" value="P:cholesterol homeostasis"/>
    <property type="evidence" value="ECO:0007669"/>
    <property type="project" value="TreeGrafter"/>
</dbReference>